<dbReference type="Pfam" id="PF06985">
    <property type="entry name" value="HET"/>
    <property type="match status" value="1"/>
</dbReference>
<gene>
    <name evidence="2" type="ORF">LAWI1_G005582</name>
</gene>
<evidence type="ECO:0000259" key="1">
    <source>
        <dbReference type="Pfam" id="PF06985"/>
    </source>
</evidence>
<dbReference type="PANTHER" id="PTHR33112">
    <property type="entry name" value="DOMAIN PROTEIN, PUTATIVE-RELATED"/>
    <property type="match status" value="1"/>
</dbReference>
<accession>A0A559M6T0</accession>
<proteinExistence type="predicted"/>
<dbReference type="AlphaFoldDB" id="A0A559M6T0"/>
<dbReference type="PANTHER" id="PTHR33112:SF16">
    <property type="entry name" value="HETEROKARYON INCOMPATIBILITY DOMAIN-CONTAINING PROTEIN"/>
    <property type="match status" value="1"/>
</dbReference>
<keyword evidence="3" id="KW-1185">Reference proteome</keyword>
<organism evidence="2 3">
    <name type="scientific">Lachnellula willkommii</name>
    <dbReference type="NCBI Taxonomy" id="215461"/>
    <lineage>
        <taxon>Eukaryota</taxon>
        <taxon>Fungi</taxon>
        <taxon>Dikarya</taxon>
        <taxon>Ascomycota</taxon>
        <taxon>Pezizomycotina</taxon>
        <taxon>Leotiomycetes</taxon>
        <taxon>Helotiales</taxon>
        <taxon>Lachnaceae</taxon>
        <taxon>Lachnellula</taxon>
    </lineage>
</organism>
<dbReference type="Proteomes" id="UP000315522">
    <property type="component" value="Unassembled WGS sequence"/>
</dbReference>
<protein>
    <recommendedName>
        <fullName evidence="1">Heterokaryon incompatibility domain-containing protein</fullName>
    </recommendedName>
</protein>
<name>A0A559M6T0_9HELO</name>
<evidence type="ECO:0000313" key="2">
    <source>
        <dbReference type="EMBL" id="TVY88657.1"/>
    </source>
</evidence>
<dbReference type="InterPro" id="IPR010730">
    <property type="entry name" value="HET"/>
</dbReference>
<dbReference type="EMBL" id="QGML01001617">
    <property type="protein sequence ID" value="TVY88657.1"/>
    <property type="molecule type" value="Genomic_DNA"/>
</dbReference>
<reference evidence="2 3" key="1">
    <citation type="submission" date="2018-05" db="EMBL/GenBank/DDBJ databases">
        <title>Genome sequencing and assembly of the regulated plant pathogen Lachnellula willkommii and related sister species for the development of diagnostic species identification markers.</title>
        <authorList>
            <person name="Giroux E."/>
            <person name="Bilodeau G."/>
        </authorList>
    </citation>
    <scope>NUCLEOTIDE SEQUENCE [LARGE SCALE GENOMIC DNA]</scope>
    <source>
        <strain evidence="2 3">CBS 172.35</strain>
    </source>
</reference>
<comment type="caution">
    <text evidence="2">The sequence shown here is derived from an EMBL/GenBank/DDBJ whole genome shotgun (WGS) entry which is preliminary data.</text>
</comment>
<feature type="domain" description="Heterokaryon incompatibility" evidence="1">
    <location>
        <begin position="93"/>
        <end position="255"/>
    </location>
</feature>
<sequence>MIKVRVVPCDERWAWDPFEYMIAVQISNPPPRTEDHPFSRTNINKIMTWLEECDLTHRLCKYTLARYSPTRLLAVKGDMPLQISTHHVGNPRYVALSYCWGALTTKQRLFQITNSNYGARVSGFDITELPKTLRDAVRITRGLGIDYIWIDAICIIQDNDEDWAREAAQMDKVYSHASLTVAAATSRSSLDGFLKPRRGSCQTSLGFSFTDLQPLHSPIALEETGTIHFRYPLERRIKDHLKVCEWNKRGWTLQERFLSSRILYFTEDVLYFECATSQNVENPGYKLPGRLRLPMLLAESKTPTDLEQKDRREEYLSNWYQVISEYSEKILGRPSDKLPAIEGLAAVLREVIDDTYSYGLWNSDLHRGLLWAAPVSWTHPRGGYRAPTWSWASRDGCVIWDPKTFEPGWESMIEHHKISPPQECSHCNQFQGVRLELIAPVAPLGDVLQAFLGPDDSDEDLDDWGELKSWDDDFADLGSVIIDDDNNKPWISDTQMMLIAKKAENQNFQAILIQPCSNSNYFKRIGHFISGPTRTYESEETGGSEEIESDDGMVYENFDEPIRAVFALAQRTLV</sequence>
<evidence type="ECO:0000313" key="3">
    <source>
        <dbReference type="Proteomes" id="UP000315522"/>
    </source>
</evidence>